<feature type="compositionally biased region" description="Basic residues" evidence="1">
    <location>
        <begin position="68"/>
        <end position="81"/>
    </location>
</feature>
<organism evidence="2">
    <name type="scientific">Schizaphis graminum</name>
    <name type="common">Green bug aphid</name>
    <dbReference type="NCBI Taxonomy" id="13262"/>
    <lineage>
        <taxon>Eukaryota</taxon>
        <taxon>Metazoa</taxon>
        <taxon>Ecdysozoa</taxon>
        <taxon>Arthropoda</taxon>
        <taxon>Hexapoda</taxon>
        <taxon>Insecta</taxon>
        <taxon>Pterygota</taxon>
        <taxon>Neoptera</taxon>
        <taxon>Paraneoptera</taxon>
        <taxon>Hemiptera</taxon>
        <taxon>Sternorrhyncha</taxon>
        <taxon>Aphidomorpha</taxon>
        <taxon>Aphidoidea</taxon>
        <taxon>Aphididae</taxon>
        <taxon>Aphidini</taxon>
        <taxon>Schizaphis</taxon>
    </lineage>
</organism>
<reference evidence="2" key="1">
    <citation type="submission" date="2018-04" db="EMBL/GenBank/DDBJ databases">
        <title>Transcriptome of Schizaphis graminum biotype I.</title>
        <authorList>
            <person name="Scully E.D."/>
            <person name="Geib S.M."/>
            <person name="Palmer N.A."/>
            <person name="Koch K."/>
            <person name="Bradshaw J."/>
            <person name="Heng-Moss T."/>
            <person name="Sarath G."/>
        </authorList>
    </citation>
    <scope>NUCLEOTIDE SEQUENCE</scope>
</reference>
<evidence type="ECO:0000313" key="2">
    <source>
        <dbReference type="EMBL" id="MBY32472.1"/>
    </source>
</evidence>
<feature type="region of interest" description="Disordered" evidence="1">
    <location>
        <begin position="68"/>
        <end position="120"/>
    </location>
</feature>
<evidence type="ECO:0000256" key="1">
    <source>
        <dbReference type="SAM" id="MobiDB-lite"/>
    </source>
</evidence>
<feature type="compositionally biased region" description="Basic and acidic residues" evidence="1">
    <location>
        <begin position="101"/>
        <end position="116"/>
    </location>
</feature>
<dbReference type="AlphaFoldDB" id="A0A2S2PSL6"/>
<protein>
    <submittedName>
        <fullName evidence="2">Uncharacterized protein</fullName>
    </submittedName>
</protein>
<proteinExistence type="predicted"/>
<gene>
    <name evidence="2" type="ORF">g.144822</name>
</gene>
<sequence>MAHAGHHTRIRNGGKCIGRCVCFSKELPSSFVAKSSRFVPQVTCPNYVLGLLFNSTTSRRLHRKYTSTQLHKKLRKKKKLRTGTAGRTRSHNAADGHGLQRQRDSSGRRRTDDRGRILQLSSTGGGANYRYMACLKGRRQDVQLYRQ</sequence>
<accession>A0A2S2PSL6</accession>
<name>A0A2S2PSL6_SCHGA</name>
<dbReference type="EMBL" id="GGMR01019853">
    <property type="protein sequence ID" value="MBY32472.1"/>
    <property type="molecule type" value="Transcribed_RNA"/>
</dbReference>